<feature type="non-terminal residue" evidence="1">
    <location>
        <position position="1"/>
    </location>
</feature>
<sequence length="46" mass="5149">IAVDKYRIIHASLSEGGVAFNSLNPEDANFRKDLLETFLEARRVTA</sequence>
<proteinExistence type="predicted"/>
<name>X0TIQ3_9ZZZZ</name>
<reference evidence="1" key="1">
    <citation type="journal article" date="2014" name="Front. Microbiol.">
        <title>High frequency of phylogenetically diverse reductive dehalogenase-homologous genes in deep subseafloor sedimentary metagenomes.</title>
        <authorList>
            <person name="Kawai M."/>
            <person name="Futagami T."/>
            <person name="Toyoda A."/>
            <person name="Takaki Y."/>
            <person name="Nishi S."/>
            <person name="Hori S."/>
            <person name="Arai W."/>
            <person name="Tsubouchi T."/>
            <person name="Morono Y."/>
            <person name="Uchiyama I."/>
            <person name="Ito T."/>
            <person name="Fujiyama A."/>
            <person name="Inagaki F."/>
            <person name="Takami H."/>
        </authorList>
    </citation>
    <scope>NUCLEOTIDE SEQUENCE</scope>
    <source>
        <strain evidence="1">Expedition CK06-06</strain>
    </source>
</reference>
<organism evidence="1">
    <name type="scientific">marine sediment metagenome</name>
    <dbReference type="NCBI Taxonomy" id="412755"/>
    <lineage>
        <taxon>unclassified sequences</taxon>
        <taxon>metagenomes</taxon>
        <taxon>ecological metagenomes</taxon>
    </lineage>
</organism>
<evidence type="ECO:0000313" key="1">
    <source>
        <dbReference type="EMBL" id="GAF93119.1"/>
    </source>
</evidence>
<dbReference type="EMBL" id="BARS01013071">
    <property type="protein sequence ID" value="GAF93119.1"/>
    <property type="molecule type" value="Genomic_DNA"/>
</dbReference>
<dbReference type="AlphaFoldDB" id="X0TIQ3"/>
<comment type="caution">
    <text evidence="1">The sequence shown here is derived from an EMBL/GenBank/DDBJ whole genome shotgun (WGS) entry which is preliminary data.</text>
</comment>
<gene>
    <name evidence="1" type="ORF">S01H1_22924</name>
</gene>
<accession>X0TIQ3</accession>
<protein>
    <submittedName>
        <fullName evidence="1">Uncharacterized protein</fullName>
    </submittedName>
</protein>